<protein>
    <submittedName>
        <fullName evidence="1">Uncharacterized protein</fullName>
    </submittedName>
</protein>
<name>A0A1W1H6U7_9BACT</name>
<proteinExistence type="predicted"/>
<dbReference type="STRING" id="1246637.MTBBW1_1280004"/>
<sequence length="39" mass="4817">MMTNQDNPLIMKIMVHNNVTQRMKHAKKTIYKYWMDKYA</sequence>
<keyword evidence="2" id="KW-1185">Reference proteome</keyword>
<dbReference type="AlphaFoldDB" id="A0A1W1H6U7"/>
<dbReference type="EMBL" id="FWEV01000033">
    <property type="protein sequence ID" value="SLM28201.1"/>
    <property type="molecule type" value="Genomic_DNA"/>
</dbReference>
<accession>A0A1W1H6U7</accession>
<dbReference type="Proteomes" id="UP000191931">
    <property type="component" value="Unassembled WGS sequence"/>
</dbReference>
<evidence type="ECO:0000313" key="2">
    <source>
        <dbReference type="Proteomes" id="UP000191931"/>
    </source>
</evidence>
<reference evidence="1 2" key="1">
    <citation type="submission" date="2017-03" db="EMBL/GenBank/DDBJ databases">
        <authorList>
            <person name="Afonso C.L."/>
            <person name="Miller P.J."/>
            <person name="Scott M.A."/>
            <person name="Spackman E."/>
            <person name="Goraichik I."/>
            <person name="Dimitrov K.M."/>
            <person name="Suarez D.L."/>
            <person name="Swayne D.E."/>
        </authorList>
    </citation>
    <scope>NUCLEOTIDE SEQUENCE [LARGE SCALE GENOMIC DNA]</scope>
    <source>
        <strain evidence="1">PRJEB14757</strain>
    </source>
</reference>
<organism evidence="1 2">
    <name type="scientific">Desulfamplus magnetovallimortis</name>
    <dbReference type="NCBI Taxonomy" id="1246637"/>
    <lineage>
        <taxon>Bacteria</taxon>
        <taxon>Pseudomonadati</taxon>
        <taxon>Thermodesulfobacteriota</taxon>
        <taxon>Desulfobacteria</taxon>
        <taxon>Desulfobacterales</taxon>
        <taxon>Desulfobacteraceae</taxon>
        <taxon>Desulfamplus</taxon>
    </lineage>
</organism>
<evidence type="ECO:0000313" key="1">
    <source>
        <dbReference type="EMBL" id="SLM28201.1"/>
    </source>
</evidence>
<gene>
    <name evidence="1" type="ORF">MTBBW1_1280004</name>
</gene>